<proteinExistence type="predicted"/>
<keyword evidence="2" id="KW-1185">Reference proteome</keyword>
<accession>A0ABY9JXQ9</accession>
<evidence type="ECO:0000313" key="2">
    <source>
        <dbReference type="Proteomes" id="UP001197974"/>
    </source>
</evidence>
<reference evidence="1 2" key="1">
    <citation type="submission" date="2023-06" db="EMBL/GenBank/DDBJ databases">
        <title>Five Gram-positive bacteria isolated from mangrove sediments in Shenzhen, Guangdong, China.</title>
        <authorList>
            <person name="Yu S."/>
            <person name="Zheng W."/>
            <person name="Huang Y."/>
        </authorList>
    </citation>
    <scope>NUCLEOTIDE SEQUENCE [LARGE SCALE GENOMIC DNA]</scope>
    <source>
        <strain evidence="1 2">SaN35-3</strain>
    </source>
</reference>
<evidence type="ECO:0008006" key="3">
    <source>
        <dbReference type="Google" id="ProtNLM"/>
    </source>
</evidence>
<dbReference type="Proteomes" id="UP001197974">
    <property type="component" value="Chromosome"/>
</dbReference>
<protein>
    <recommendedName>
        <fullName evidence="3">Radical SAM protein</fullName>
    </recommendedName>
</protein>
<evidence type="ECO:0000313" key="1">
    <source>
        <dbReference type="EMBL" id="WLR44181.1"/>
    </source>
</evidence>
<organism evidence="1 2">
    <name type="scientific">Bacillus carboniphilus</name>
    <dbReference type="NCBI Taxonomy" id="86663"/>
    <lineage>
        <taxon>Bacteria</taxon>
        <taxon>Bacillati</taxon>
        <taxon>Bacillota</taxon>
        <taxon>Bacilli</taxon>
        <taxon>Bacillales</taxon>
        <taxon>Bacillaceae</taxon>
        <taxon>Bacillus</taxon>
    </lineage>
</organism>
<name>A0ABY9JXQ9_9BACI</name>
<gene>
    <name evidence="1" type="ORF">LC087_08940</name>
</gene>
<sequence length="107" mass="12656">MKGFIYNQRLEIEIPDHKLLERIDSEASLLRWEQIRGAIPDKIKQFEQAINQKQEQLNVEADFLHSCQLNDDIAELASIINDLWIWYRFEIVKKSASARLATNDEER</sequence>
<dbReference type="RefSeq" id="WP_226539177.1">
    <property type="nucleotide sequence ID" value="NZ_CP129013.1"/>
</dbReference>
<dbReference type="EMBL" id="CP129013">
    <property type="protein sequence ID" value="WLR44181.1"/>
    <property type="molecule type" value="Genomic_DNA"/>
</dbReference>